<protein>
    <submittedName>
        <fullName evidence="1">Uncharacterized protein</fullName>
    </submittedName>
</protein>
<sequence>MILAYQLRTYSPPTSARNQTSDQRSMRITDVHEIVMKDNWTQQSGKPRLHILSGGERRLSVNALSLGLAQAAVTNADVLEACADDESGLLKVPYADKCANFARLPEKDKRRVEILKRIPARWGFSRMSTDAEFDDKQCHVPSAVLLASTAQDDQAGSHAWEKIVANAGGGRASAAHVFLGWVTEGRQPLKWDRSGLGWDKVWNSTIKTKASNSCHKKAAHTFIRISTV</sequence>
<evidence type="ECO:0000313" key="2">
    <source>
        <dbReference type="Proteomes" id="UP000054144"/>
    </source>
</evidence>
<gene>
    <name evidence="1" type="ORF">FISHEDRAFT_62865</name>
</gene>
<dbReference type="Proteomes" id="UP000054144">
    <property type="component" value="Unassembled WGS sequence"/>
</dbReference>
<dbReference type="AlphaFoldDB" id="A0A0D7A071"/>
<dbReference type="EMBL" id="KN882115">
    <property type="protein sequence ID" value="KIY43223.1"/>
    <property type="molecule type" value="Genomic_DNA"/>
</dbReference>
<accession>A0A0D7A071</accession>
<proteinExistence type="predicted"/>
<evidence type="ECO:0000313" key="1">
    <source>
        <dbReference type="EMBL" id="KIY43223.1"/>
    </source>
</evidence>
<organism evidence="1 2">
    <name type="scientific">Fistulina hepatica ATCC 64428</name>
    <dbReference type="NCBI Taxonomy" id="1128425"/>
    <lineage>
        <taxon>Eukaryota</taxon>
        <taxon>Fungi</taxon>
        <taxon>Dikarya</taxon>
        <taxon>Basidiomycota</taxon>
        <taxon>Agaricomycotina</taxon>
        <taxon>Agaricomycetes</taxon>
        <taxon>Agaricomycetidae</taxon>
        <taxon>Agaricales</taxon>
        <taxon>Fistulinaceae</taxon>
        <taxon>Fistulina</taxon>
    </lineage>
</organism>
<keyword evidence="2" id="KW-1185">Reference proteome</keyword>
<name>A0A0D7A071_9AGAR</name>
<reference evidence="1 2" key="1">
    <citation type="journal article" date="2015" name="Fungal Genet. Biol.">
        <title>Evolution of novel wood decay mechanisms in Agaricales revealed by the genome sequences of Fistulina hepatica and Cylindrobasidium torrendii.</title>
        <authorList>
            <person name="Floudas D."/>
            <person name="Held B.W."/>
            <person name="Riley R."/>
            <person name="Nagy L.G."/>
            <person name="Koehler G."/>
            <person name="Ransdell A.S."/>
            <person name="Younus H."/>
            <person name="Chow J."/>
            <person name="Chiniquy J."/>
            <person name="Lipzen A."/>
            <person name="Tritt A."/>
            <person name="Sun H."/>
            <person name="Haridas S."/>
            <person name="LaButti K."/>
            <person name="Ohm R.A."/>
            <person name="Kues U."/>
            <person name="Blanchette R.A."/>
            <person name="Grigoriev I.V."/>
            <person name="Minto R.E."/>
            <person name="Hibbett D.S."/>
        </authorList>
    </citation>
    <scope>NUCLEOTIDE SEQUENCE [LARGE SCALE GENOMIC DNA]</scope>
    <source>
        <strain evidence="1 2">ATCC 64428</strain>
    </source>
</reference>